<dbReference type="PANTHER" id="PTHR33908">
    <property type="entry name" value="MANNOSYLTRANSFERASE YKCB-RELATED"/>
    <property type="match status" value="1"/>
</dbReference>
<dbReference type="AlphaFoldDB" id="A0A9X3DCD8"/>
<evidence type="ECO:0000256" key="5">
    <source>
        <dbReference type="ARBA" id="ARBA00022692"/>
    </source>
</evidence>
<keyword evidence="7 8" id="KW-0472">Membrane</keyword>
<evidence type="ECO:0000313" key="11">
    <source>
        <dbReference type="Proteomes" id="UP001142592"/>
    </source>
</evidence>
<dbReference type="GO" id="GO:0005886">
    <property type="term" value="C:plasma membrane"/>
    <property type="evidence" value="ECO:0007669"/>
    <property type="project" value="UniProtKB-SubCell"/>
</dbReference>
<comment type="caution">
    <text evidence="10">The sequence shown here is derived from an EMBL/GenBank/DDBJ whole genome shotgun (WGS) entry which is preliminary data.</text>
</comment>
<dbReference type="GO" id="GO:0009103">
    <property type="term" value="P:lipopolysaccharide biosynthetic process"/>
    <property type="evidence" value="ECO:0007669"/>
    <property type="project" value="UniProtKB-ARBA"/>
</dbReference>
<keyword evidence="11" id="KW-1185">Reference proteome</keyword>
<evidence type="ECO:0000313" key="10">
    <source>
        <dbReference type="EMBL" id="MCX3265052.1"/>
    </source>
</evidence>
<accession>A0A9X3DCD8</accession>
<evidence type="ECO:0000259" key="9">
    <source>
        <dbReference type="Pfam" id="PF13231"/>
    </source>
</evidence>
<dbReference type="Proteomes" id="UP001142592">
    <property type="component" value="Unassembled WGS sequence"/>
</dbReference>
<dbReference type="RefSeq" id="WP_266269089.1">
    <property type="nucleotide sequence ID" value="NZ_JAPJUH010000003.1"/>
</dbReference>
<comment type="subcellular location">
    <subcellularLocation>
        <location evidence="1">Cell membrane</location>
        <topology evidence="1">Multi-pass membrane protein</topology>
    </subcellularLocation>
</comment>
<feature type="transmembrane region" description="Helical" evidence="8">
    <location>
        <begin position="334"/>
        <end position="355"/>
    </location>
</feature>
<dbReference type="InterPro" id="IPR038731">
    <property type="entry name" value="RgtA/B/C-like"/>
</dbReference>
<evidence type="ECO:0000256" key="4">
    <source>
        <dbReference type="ARBA" id="ARBA00022679"/>
    </source>
</evidence>
<name>A0A9X3DCD8_9SPHI</name>
<feature type="transmembrane region" description="Helical" evidence="8">
    <location>
        <begin position="163"/>
        <end position="194"/>
    </location>
</feature>
<dbReference type="Pfam" id="PF13231">
    <property type="entry name" value="PMT_2"/>
    <property type="match status" value="1"/>
</dbReference>
<keyword evidence="6 8" id="KW-1133">Transmembrane helix</keyword>
<keyword evidence="2" id="KW-1003">Cell membrane</keyword>
<feature type="transmembrane region" description="Helical" evidence="8">
    <location>
        <begin position="304"/>
        <end position="322"/>
    </location>
</feature>
<dbReference type="EC" id="2.4.-.-" evidence="10"/>
<feature type="transmembrane region" description="Helical" evidence="8">
    <location>
        <begin position="250"/>
        <end position="274"/>
    </location>
</feature>
<dbReference type="EMBL" id="JAPJUH010000003">
    <property type="protein sequence ID" value="MCX3265052.1"/>
    <property type="molecule type" value="Genomic_DNA"/>
</dbReference>
<keyword evidence="5 8" id="KW-0812">Transmembrane</keyword>
<dbReference type="InterPro" id="IPR050297">
    <property type="entry name" value="LipidA_mod_glycosyltrf_83"/>
</dbReference>
<feature type="transmembrane region" description="Helical" evidence="8">
    <location>
        <begin position="206"/>
        <end position="226"/>
    </location>
</feature>
<proteinExistence type="predicted"/>
<organism evidence="10 11">
    <name type="scientific">Pedobacter agri</name>
    <dbReference type="NCBI Taxonomy" id="454586"/>
    <lineage>
        <taxon>Bacteria</taxon>
        <taxon>Pseudomonadati</taxon>
        <taxon>Bacteroidota</taxon>
        <taxon>Sphingobacteriia</taxon>
        <taxon>Sphingobacteriales</taxon>
        <taxon>Sphingobacteriaceae</taxon>
        <taxon>Pedobacter</taxon>
    </lineage>
</organism>
<feature type="domain" description="Glycosyltransferase RgtA/B/C/D-like" evidence="9">
    <location>
        <begin position="64"/>
        <end position="223"/>
    </location>
</feature>
<evidence type="ECO:0000256" key="2">
    <source>
        <dbReference type="ARBA" id="ARBA00022475"/>
    </source>
</evidence>
<feature type="transmembrane region" description="Helical" evidence="8">
    <location>
        <begin position="141"/>
        <end position="157"/>
    </location>
</feature>
<keyword evidence="3 10" id="KW-0328">Glycosyltransferase</keyword>
<evidence type="ECO:0000256" key="1">
    <source>
        <dbReference type="ARBA" id="ARBA00004651"/>
    </source>
</evidence>
<evidence type="ECO:0000256" key="3">
    <source>
        <dbReference type="ARBA" id="ARBA00022676"/>
    </source>
</evidence>
<keyword evidence="4 10" id="KW-0808">Transferase</keyword>
<feature type="transmembrane region" description="Helical" evidence="8">
    <location>
        <begin position="281"/>
        <end position="298"/>
    </location>
</feature>
<evidence type="ECO:0000256" key="8">
    <source>
        <dbReference type="SAM" id="Phobius"/>
    </source>
</evidence>
<feature type="transmembrane region" description="Helical" evidence="8">
    <location>
        <begin position="112"/>
        <end position="134"/>
    </location>
</feature>
<gene>
    <name evidence="10" type="ORF">OQZ29_09860</name>
</gene>
<reference evidence="10" key="1">
    <citation type="submission" date="2022-11" db="EMBL/GenBank/DDBJ databases">
        <authorList>
            <person name="Graham C."/>
            <person name="Newman J.D."/>
        </authorList>
    </citation>
    <scope>NUCLEOTIDE SEQUENCE</scope>
    <source>
        <strain evidence="10">DSM 19486</strain>
    </source>
</reference>
<protein>
    <submittedName>
        <fullName evidence="10">Glycosyltransferase family 39 protein</fullName>
        <ecNumber evidence="10">2.4.-.-</ecNumber>
    </submittedName>
</protein>
<sequence>MTTGIRTTEFESEDRQQLYLIILGFGLLKFLIHLFTLEGYGLHADELYYIELSRHLSWGYLDISPFVTWISWISEILFGNATFSFRVLPCLFSSATVIATGYITKLLGGKRLAVIIACSALICSPSFLATSYLLQPAVFDQFFWTLLILAVIAYQQHKKTSWLYVAAIALGIGMLNKYSILLLAASIFFAILIITPASIGRHVKKLSGPILLCVFIILPNLIWQFFHGLPILHYTASVGKNNFEIDLWDYLLQLFFFHGASVAIWTAGLIYLWFERKDLEQLKYWTITFLIIIISLTFLKGKLYYGLGIFPLLFAAGGHCWAQMLMRKSISMNIFFIGMIYFFALLSLPIVIPIFSVETCRAYSRKMIALTDFSRPLRYEDGSQGGIPQFFADMTGWQELTSRVNSIANTQIAENKKGIYILTNNYAIAGALKFYGKPGISKVISPDNSFLLYSPDQLNMRTIIYLSKDSPQMVDRLAKNVKLLGKLSTENSHINGLYIYRLIIPSLAMKQKYVMDRIKFYPDYGKKINLFQNISSSGSSSFLTN</sequence>
<feature type="transmembrane region" description="Helical" evidence="8">
    <location>
        <begin position="18"/>
        <end position="37"/>
    </location>
</feature>
<dbReference type="GO" id="GO:0016763">
    <property type="term" value="F:pentosyltransferase activity"/>
    <property type="evidence" value="ECO:0007669"/>
    <property type="project" value="TreeGrafter"/>
</dbReference>
<evidence type="ECO:0000256" key="6">
    <source>
        <dbReference type="ARBA" id="ARBA00022989"/>
    </source>
</evidence>
<feature type="transmembrane region" description="Helical" evidence="8">
    <location>
        <begin position="85"/>
        <end position="106"/>
    </location>
</feature>
<dbReference type="PANTHER" id="PTHR33908:SF11">
    <property type="entry name" value="MEMBRANE PROTEIN"/>
    <property type="match status" value="1"/>
</dbReference>
<evidence type="ECO:0000256" key="7">
    <source>
        <dbReference type="ARBA" id="ARBA00023136"/>
    </source>
</evidence>